<evidence type="ECO:0000313" key="2">
    <source>
        <dbReference type="EMBL" id="PSS06700.1"/>
    </source>
</evidence>
<proteinExistence type="predicted"/>
<dbReference type="AlphaFoldDB" id="A0A2T3AP70"/>
<reference evidence="2 3" key="1">
    <citation type="journal article" date="2018" name="New Phytol.">
        <title>Comparative genomics and transcriptomics depict ericoid mycorrhizal fungi as versatile saprotrophs and plant mutualists.</title>
        <authorList>
            <person name="Martino E."/>
            <person name="Morin E."/>
            <person name="Grelet G.A."/>
            <person name="Kuo A."/>
            <person name="Kohler A."/>
            <person name="Daghino S."/>
            <person name="Barry K.W."/>
            <person name="Cichocki N."/>
            <person name="Clum A."/>
            <person name="Dockter R.B."/>
            <person name="Hainaut M."/>
            <person name="Kuo R.C."/>
            <person name="LaButti K."/>
            <person name="Lindahl B.D."/>
            <person name="Lindquist E.A."/>
            <person name="Lipzen A."/>
            <person name="Khouja H.R."/>
            <person name="Magnuson J."/>
            <person name="Murat C."/>
            <person name="Ohm R.A."/>
            <person name="Singer S.W."/>
            <person name="Spatafora J.W."/>
            <person name="Wang M."/>
            <person name="Veneault-Fourrey C."/>
            <person name="Henrissat B."/>
            <person name="Grigoriev I.V."/>
            <person name="Martin F.M."/>
            <person name="Perotto S."/>
        </authorList>
    </citation>
    <scope>NUCLEOTIDE SEQUENCE [LARGE SCALE GENOMIC DNA]</scope>
    <source>
        <strain evidence="2 3">ATCC 22711</strain>
    </source>
</reference>
<protein>
    <submittedName>
        <fullName evidence="2">Uncharacterized protein</fullName>
    </submittedName>
</protein>
<dbReference type="EMBL" id="KZ679020">
    <property type="protein sequence ID" value="PSS06700.1"/>
    <property type="molecule type" value="Genomic_DNA"/>
</dbReference>
<evidence type="ECO:0000256" key="1">
    <source>
        <dbReference type="SAM" id="Phobius"/>
    </source>
</evidence>
<keyword evidence="1" id="KW-0812">Transmembrane</keyword>
<organism evidence="2 3">
    <name type="scientific">Amorphotheca resinae ATCC 22711</name>
    <dbReference type="NCBI Taxonomy" id="857342"/>
    <lineage>
        <taxon>Eukaryota</taxon>
        <taxon>Fungi</taxon>
        <taxon>Dikarya</taxon>
        <taxon>Ascomycota</taxon>
        <taxon>Pezizomycotina</taxon>
        <taxon>Leotiomycetes</taxon>
        <taxon>Helotiales</taxon>
        <taxon>Amorphothecaceae</taxon>
        <taxon>Amorphotheca</taxon>
    </lineage>
</organism>
<name>A0A2T3AP70_AMORE</name>
<keyword evidence="1" id="KW-0472">Membrane</keyword>
<dbReference type="GeneID" id="36572172"/>
<dbReference type="Proteomes" id="UP000241818">
    <property type="component" value="Unassembled WGS sequence"/>
</dbReference>
<feature type="transmembrane region" description="Helical" evidence="1">
    <location>
        <begin position="74"/>
        <end position="97"/>
    </location>
</feature>
<dbReference type="InParanoid" id="A0A2T3AP70"/>
<sequence length="155" mass="17829">MARRSASKSDSEGRQQAEISIQARHESFARDKRYHKTMEELLGRIDLLLEHSQRLIDILHMIANHVQPPLPLPIMAAGVIFVIIPARFAAAWTCGPLGQFRARASQRPRPKRHICFQACPLYRVGRDYTFPLQIDPDHLYHVPDPLMRVSEVQFP</sequence>
<dbReference type="RefSeq" id="XP_024716430.1">
    <property type="nucleotide sequence ID" value="XM_024864091.1"/>
</dbReference>
<gene>
    <name evidence="2" type="ORF">M430DRAFT_194937</name>
</gene>
<evidence type="ECO:0000313" key="3">
    <source>
        <dbReference type="Proteomes" id="UP000241818"/>
    </source>
</evidence>
<keyword evidence="3" id="KW-1185">Reference proteome</keyword>
<accession>A0A2T3AP70</accession>
<keyword evidence="1" id="KW-1133">Transmembrane helix</keyword>